<dbReference type="InterPro" id="IPR013830">
    <property type="entry name" value="SGNH_hydro"/>
</dbReference>
<dbReference type="InterPro" id="IPR000772">
    <property type="entry name" value="Ricin_B_lectin"/>
</dbReference>
<keyword evidence="2" id="KW-0378">Hydrolase</keyword>
<dbReference type="Pfam" id="PF14200">
    <property type="entry name" value="RicinB_lectin_2"/>
    <property type="match status" value="2"/>
</dbReference>
<dbReference type="InterPro" id="IPR036514">
    <property type="entry name" value="SGNH_hydro_sf"/>
</dbReference>
<dbReference type="PROSITE" id="PS50231">
    <property type="entry name" value="RICIN_B_LECTIN"/>
    <property type="match status" value="1"/>
</dbReference>
<dbReference type="Gene3D" id="3.40.50.1110">
    <property type="entry name" value="SGNH hydrolase"/>
    <property type="match status" value="1"/>
</dbReference>
<dbReference type="CDD" id="cd00161">
    <property type="entry name" value="beta-trefoil_Ricin-like"/>
    <property type="match status" value="1"/>
</dbReference>
<sequence length="504" mass="56042">MKDQYATLTPGHPLLWILLVVASFTQPIEADVPSFRLHPGSTAGTASFFAGPVRIMPLGNSITQAYAGRNSYRRPLWHRLTGAGYSVDFVGSQKSNHNGLPAKPDFDLDHEGHWGWRADQLLASMSTWASTYRPNVVLMHAGSNDMFQGQDVTATINELSLLIDRIRAANPYVKILLARLIPPTEWNGRLTRIKALNSAIPGLVSRKHTTQSPVILVDQTVGFNAYTDTYDGVHPNEAGERKMADRWYEALVRLLPWAPMIFTGYYNVLAKHSNKALDVYKASLSNGTKVQQWTNYSATNQQWSIQSLENGYYKLIARHSGKALTVSATSWAVQQNDYQGRDAQKWKIESVGGGYYKLSNKASGRVLDVAGTDTHDGASILVWTYSGNANQLWRLQKVRSTGRTAMIGTEPTGQTREEERTEKILVSPNPTKGKTSLYFEVVNPQEVTVTLISAKGQVLRTFTQSVAAGNNQAELDLTTLPAGLYTLQLWKDKQLFFHKLVLAR</sequence>
<dbReference type="CDD" id="cd01833">
    <property type="entry name" value="XynB_like"/>
    <property type="match status" value="1"/>
</dbReference>
<dbReference type="SMART" id="SM00458">
    <property type="entry name" value="RICIN"/>
    <property type="match status" value="1"/>
</dbReference>
<proteinExistence type="predicted"/>
<dbReference type="Gene3D" id="2.80.10.50">
    <property type="match status" value="2"/>
</dbReference>
<dbReference type="PANTHER" id="PTHR30383">
    <property type="entry name" value="THIOESTERASE 1/PROTEASE 1/LYSOPHOSPHOLIPASE L1"/>
    <property type="match status" value="1"/>
</dbReference>
<feature type="domain" description="Ricin B lectin" evidence="1">
    <location>
        <begin position="263"/>
        <end position="396"/>
    </location>
</feature>
<evidence type="ECO:0000259" key="1">
    <source>
        <dbReference type="SMART" id="SM00458"/>
    </source>
</evidence>
<gene>
    <name evidence="2" type="ORF">AVDCRST_MAG56-2345</name>
</gene>
<dbReference type="SUPFAM" id="SSF50370">
    <property type="entry name" value="Ricin B-like lectins"/>
    <property type="match status" value="1"/>
</dbReference>
<dbReference type="InterPro" id="IPR035992">
    <property type="entry name" value="Ricin_B-like_lectins"/>
</dbReference>
<dbReference type="EC" id="3.2.1.8" evidence="2"/>
<dbReference type="PANTHER" id="PTHR30383:SF2">
    <property type="entry name" value="CELLULOSE-BINDING PROTEIN"/>
    <property type="match status" value="1"/>
</dbReference>
<reference evidence="2" key="1">
    <citation type="submission" date="2020-02" db="EMBL/GenBank/DDBJ databases">
        <authorList>
            <person name="Meier V. D."/>
        </authorList>
    </citation>
    <scope>NUCLEOTIDE SEQUENCE</scope>
    <source>
        <strain evidence="2">AVDCRST_MAG56</strain>
    </source>
</reference>
<name>A0A6J4H2F5_9SPHI</name>
<dbReference type="GO" id="GO:0031176">
    <property type="term" value="F:endo-1,4-beta-xylanase activity"/>
    <property type="evidence" value="ECO:0007669"/>
    <property type="project" value="UniProtKB-EC"/>
</dbReference>
<dbReference type="Pfam" id="PF18962">
    <property type="entry name" value="Por_Secre_tail"/>
    <property type="match status" value="1"/>
</dbReference>
<dbReference type="InterPro" id="IPR051532">
    <property type="entry name" value="Ester_Hydrolysis_Enzymes"/>
</dbReference>
<protein>
    <submittedName>
        <fullName evidence="2">CE3 / CBM13 / GH5_35</fullName>
        <ecNumber evidence="2">3.2.1.8</ecNumber>
    </submittedName>
</protein>
<dbReference type="EMBL" id="CADCTQ010000001">
    <property type="protein sequence ID" value="CAA9210724.1"/>
    <property type="molecule type" value="Genomic_DNA"/>
</dbReference>
<evidence type="ECO:0000313" key="2">
    <source>
        <dbReference type="EMBL" id="CAA9210724.1"/>
    </source>
</evidence>
<dbReference type="GO" id="GO:0004622">
    <property type="term" value="F:phosphatidylcholine lysophospholipase activity"/>
    <property type="evidence" value="ECO:0007669"/>
    <property type="project" value="TreeGrafter"/>
</dbReference>
<dbReference type="Pfam" id="PF13472">
    <property type="entry name" value="Lipase_GDSL_2"/>
    <property type="match status" value="1"/>
</dbReference>
<keyword evidence="2" id="KW-0326">Glycosidase</keyword>
<dbReference type="InterPro" id="IPR026444">
    <property type="entry name" value="Secre_tail"/>
</dbReference>
<dbReference type="AlphaFoldDB" id="A0A6J4H2F5"/>
<dbReference type="SUPFAM" id="SSF52266">
    <property type="entry name" value="SGNH hydrolase"/>
    <property type="match status" value="1"/>
</dbReference>
<accession>A0A6J4H2F5</accession>
<organism evidence="2">
    <name type="scientific">uncultured Cytophagales bacterium</name>
    <dbReference type="NCBI Taxonomy" id="158755"/>
    <lineage>
        <taxon>Bacteria</taxon>
        <taxon>Pseudomonadati</taxon>
        <taxon>Bacteroidota</taxon>
        <taxon>Sphingobacteriia</taxon>
        <taxon>Sphingobacteriales</taxon>
        <taxon>environmental samples</taxon>
    </lineage>
</organism>
<dbReference type="NCBIfam" id="TIGR04183">
    <property type="entry name" value="Por_Secre_tail"/>
    <property type="match status" value="1"/>
</dbReference>